<dbReference type="AlphaFoldDB" id="A0A016VGI2"/>
<sequence length="275" mass="31223">MQPKIETPPYMPYSADPPYMPYSADCSSTDDRKFKRWDSSLRGRASRKNTPLQNDFADISGSKKLGFWCDETKRHFYFTVILLTVYSVPTSAGLVNISPDQEEAKQWVLQEYSCAKSVIDAPRLHVYTPTSVRRLVITASVLAIFAIVFFLYILRLSFHSLNKGQHLSQKTKLLQRRFLIYLCVQVSVPLFIFIMPVLILMYMFGTSAPIGQGGGNFALCCMGFHGALSPMSLIMCNDSYRNFIFTKMRCRCVQDERKVNASCSAEQIAARSTIH</sequence>
<feature type="transmembrane region" description="Helical" evidence="1">
    <location>
        <begin position="178"/>
        <end position="204"/>
    </location>
</feature>
<gene>
    <name evidence="2" type="primary">Acey_s0011.g1568</name>
    <name evidence="2" type="ORF">Y032_0011g1568</name>
</gene>
<dbReference type="Proteomes" id="UP000024635">
    <property type="component" value="Unassembled WGS sequence"/>
</dbReference>
<accession>A0A016VGI2</accession>
<evidence type="ECO:0000313" key="2">
    <source>
        <dbReference type="EMBL" id="EYC26112.1"/>
    </source>
</evidence>
<feature type="transmembrane region" description="Helical" evidence="1">
    <location>
        <begin position="135"/>
        <end position="158"/>
    </location>
</feature>
<proteinExistence type="predicted"/>
<dbReference type="Pfam" id="PF10318">
    <property type="entry name" value="7TM_GPCR_Srh"/>
    <property type="match status" value="1"/>
</dbReference>
<organism evidence="2 3">
    <name type="scientific">Ancylostoma ceylanicum</name>
    <dbReference type="NCBI Taxonomy" id="53326"/>
    <lineage>
        <taxon>Eukaryota</taxon>
        <taxon>Metazoa</taxon>
        <taxon>Ecdysozoa</taxon>
        <taxon>Nematoda</taxon>
        <taxon>Chromadorea</taxon>
        <taxon>Rhabditida</taxon>
        <taxon>Rhabditina</taxon>
        <taxon>Rhabditomorpha</taxon>
        <taxon>Strongyloidea</taxon>
        <taxon>Ancylostomatidae</taxon>
        <taxon>Ancylostomatinae</taxon>
        <taxon>Ancylostoma</taxon>
    </lineage>
</organism>
<reference evidence="3" key="1">
    <citation type="journal article" date="2015" name="Nat. Genet.">
        <title>The genome and transcriptome of the zoonotic hookworm Ancylostoma ceylanicum identify infection-specific gene families.</title>
        <authorList>
            <person name="Schwarz E.M."/>
            <person name="Hu Y."/>
            <person name="Antoshechkin I."/>
            <person name="Miller M.M."/>
            <person name="Sternberg P.W."/>
            <person name="Aroian R.V."/>
        </authorList>
    </citation>
    <scope>NUCLEOTIDE SEQUENCE</scope>
    <source>
        <strain evidence="3">HY135</strain>
    </source>
</reference>
<comment type="caution">
    <text evidence="2">The sequence shown here is derived from an EMBL/GenBank/DDBJ whole genome shotgun (WGS) entry which is preliminary data.</text>
</comment>
<evidence type="ECO:0000313" key="3">
    <source>
        <dbReference type="Proteomes" id="UP000024635"/>
    </source>
</evidence>
<keyword evidence="1" id="KW-1133">Transmembrane helix</keyword>
<dbReference type="EMBL" id="JARK01001347">
    <property type="protein sequence ID" value="EYC26112.1"/>
    <property type="molecule type" value="Genomic_DNA"/>
</dbReference>
<dbReference type="InterPro" id="IPR053220">
    <property type="entry name" value="Nematode_rcpt-like_serp_H"/>
</dbReference>
<keyword evidence="3" id="KW-1185">Reference proteome</keyword>
<dbReference type="InterPro" id="IPR019422">
    <property type="entry name" value="7TM_GPCR_serpentine_rcpt_Srh"/>
</dbReference>
<feature type="transmembrane region" description="Helical" evidence="1">
    <location>
        <begin position="216"/>
        <end position="236"/>
    </location>
</feature>
<dbReference type="PANTHER" id="PTHR22941">
    <property type="entry name" value="SERPENTINE RECEPTOR"/>
    <property type="match status" value="1"/>
</dbReference>
<protein>
    <submittedName>
        <fullName evidence="2">Uncharacterized protein</fullName>
    </submittedName>
</protein>
<name>A0A016VGI2_9BILA</name>
<keyword evidence="1" id="KW-0812">Transmembrane</keyword>
<feature type="transmembrane region" description="Helical" evidence="1">
    <location>
        <begin position="76"/>
        <end position="97"/>
    </location>
</feature>
<dbReference type="SUPFAM" id="SSF81321">
    <property type="entry name" value="Family A G protein-coupled receptor-like"/>
    <property type="match status" value="1"/>
</dbReference>
<keyword evidence="1" id="KW-0472">Membrane</keyword>
<evidence type="ECO:0000256" key="1">
    <source>
        <dbReference type="SAM" id="Phobius"/>
    </source>
</evidence>
<dbReference type="OrthoDB" id="5874478at2759"/>